<feature type="non-terminal residue" evidence="1">
    <location>
        <position position="101"/>
    </location>
</feature>
<gene>
    <name evidence="1" type="ORF">ALEPTO_LOCUS13795</name>
</gene>
<comment type="caution">
    <text evidence="1">The sequence shown here is derived from an EMBL/GenBank/DDBJ whole genome shotgun (WGS) entry which is preliminary data.</text>
</comment>
<evidence type="ECO:0000313" key="1">
    <source>
        <dbReference type="EMBL" id="CAG8764331.1"/>
    </source>
</evidence>
<organism evidence="1 2">
    <name type="scientific">Ambispora leptoticha</name>
    <dbReference type="NCBI Taxonomy" id="144679"/>
    <lineage>
        <taxon>Eukaryota</taxon>
        <taxon>Fungi</taxon>
        <taxon>Fungi incertae sedis</taxon>
        <taxon>Mucoromycota</taxon>
        <taxon>Glomeromycotina</taxon>
        <taxon>Glomeromycetes</taxon>
        <taxon>Archaeosporales</taxon>
        <taxon>Ambisporaceae</taxon>
        <taxon>Ambispora</taxon>
    </lineage>
</organism>
<feature type="non-terminal residue" evidence="1">
    <location>
        <position position="1"/>
    </location>
</feature>
<dbReference type="PANTHER" id="PTHR19446">
    <property type="entry name" value="REVERSE TRANSCRIPTASES"/>
    <property type="match status" value="1"/>
</dbReference>
<proteinExistence type="predicted"/>
<dbReference type="OrthoDB" id="2449403at2759"/>
<dbReference type="AlphaFoldDB" id="A0A9N9J530"/>
<sequence length="101" mass="11698">EEVSSTIDALPCNKTPGSDGLTYEFYKDTKEELLPFLTKLFNYVLNSVDMPNSWNKTQQAFIRGRSITDTILDILTVLRNQSDQSKQHWLLLLDQQKAFDR</sequence>
<keyword evidence="2" id="KW-1185">Reference proteome</keyword>
<accession>A0A9N9J530</accession>
<dbReference type="Proteomes" id="UP000789508">
    <property type="component" value="Unassembled WGS sequence"/>
</dbReference>
<name>A0A9N9J530_9GLOM</name>
<reference evidence="1" key="1">
    <citation type="submission" date="2021-06" db="EMBL/GenBank/DDBJ databases">
        <authorList>
            <person name="Kallberg Y."/>
            <person name="Tangrot J."/>
            <person name="Rosling A."/>
        </authorList>
    </citation>
    <scope>NUCLEOTIDE SEQUENCE</scope>
    <source>
        <strain evidence="1">FL130A</strain>
    </source>
</reference>
<evidence type="ECO:0000313" key="2">
    <source>
        <dbReference type="Proteomes" id="UP000789508"/>
    </source>
</evidence>
<protein>
    <submittedName>
        <fullName evidence="1">9378_t:CDS:1</fullName>
    </submittedName>
</protein>
<dbReference type="EMBL" id="CAJVPS010048273">
    <property type="protein sequence ID" value="CAG8764331.1"/>
    <property type="molecule type" value="Genomic_DNA"/>
</dbReference>